<dbReference type="GO" id="GO:0032259">
    <property type="term" value="P:methylation"/>
    <property type="evidence" value="ECO:0007669"/>
    <property type="project" value="UniProtKB-KW"/>
</dbReference>
<gene>
    <name evidence="2" type="ORF">HDIA_3983</name>
</gene>
<feature type="domain" description="Methyltransferase type 12" evidence="1">
    <location>
        <begin position="114"/>
        <end position="206"/>
    </location>
</feature>
<dbReference type="GO" id="GO:0008168">
    <property type="term" value="F:methyltransferase activity"/>
    <property type="evidence" value="ECO:0007669"/>
    <property type="project" value="UniProtKB-KW"/>
</dbReference>
<dbReference type="RefSeq" id="WP_099557765.1">
    <property type="nucleotide sequence ID" value="NZ_LT960614.1"/>
</dbReference>
<sequence>MAKKSGKSKTDALAEAYNRALALEKSGDVEAAAKAYADVLALDPADHGGAAVRLAAMGRGETPLKAPDAYVETLFDQHAEAFEDILVEQLGYCVPLLIRQQLQTLNLTAFGTVLDLGCGTGLVGTALRDMTSGEFVGIDLSEAMVGVAYDKELYDTLYVAECVDYLGSNDEGTFDLIVAADVLPYVGDLAPLFAGAAANLKPGGLLAFSSETRQAEDIGAEGYRVGPSQRFLHAEPYVRGELSKAGFEILSLTDINVRMENGQPSPGHLIIAQRHVDA</sequence>
<dbReference type="OrthoDB" id="465636at2"/>
<dbReference type="PANTHER" id="PTHR43861">
    <property type="entry name" value="TRANS-ACONITATE 2-METHYLTRANSFERASE-RELATED"/>
    <property type="match status" value="1"/>
</dbReference>
<keyword evidence="2" id="KW-0489">Methyltransferase</keyword>
<evidence type="ECO:0000259" key="1">
    <source>
        <dbReference type="Pfam" id="PF08242"/>
    </source>
</evidence>
<evidence type="ECO:0000313" key="3">
    <source>
        <dbReference type="Proteomes" id="UP000223606"/>
    </source>
</evidence>
<reference evidence="3" key="1">
    <citation type="submission" date="2017-09" db="EMBL/GenBank/DDBJ databases">
        <title>Genome sequence of Nannocystis excedens DSM 71.</title>
        <authorList>
            <person name="Blom J."/>
        </authorList>
    </citation>
    <scope>NUCLEOTIDE SEQUENCE [LARGE SCALE GENOMIC DNA]</scope>
    <source>
        <strain evidence="3">type strain: E19</strain>
    </source>
</reference>
<proteinExistence type="predicted"/>
<dbReference type="Pfam" id="PF08242">
    <property type="entry name" value="Methyltransf_12"/>
    <property type="match status" value="1"/>
</dbReference>
<organism evidence="2 3">
    <name type="scientific">Hartmannibacter diazotrophicus</name>
    <dbReference type="NCBI Taxonomy" id="1482074"/>
    <lineage>
        <taxon>Bacteria</taxon>
        <taxon>Pseudomonadati</taxon>
        <taxon>Pseudomonadota</taxon>
        <taxon>Alphaproteobacteria</taxon>
        <taxon>Hyphomicrobiales</taxon>
        <taxon>Pleomorphomonadaceae</taxon>
        <taxon>Hartmannibacter</taxon>
    </lineage>
</organism>
<dbReference type="Gene3D" id="3.40.50.150">
    <property type="entry name" value="Vaccinia Virus protein VP39"/>
    <property type="match status" value="1"/>
</dbReference>
<dbReference type="AlphaFoldDB" id="A0A2C9DB23"/>
<keyword evidence="3" id="KW-1185">Reference proteome</keyword>
<keyword evidence="2" id="KW-0808">Transferase</keyword>
<keyword evidence="2" id="KW-0830">Ubiquinone</keyword>
<dbReference type="InterPro" id="IPR029063">
    <property type="entry name" value="SAM-dependent_MTases_sf"/>
</dbReference>
<dbReference type="SUPFAM" id="SSF53335">
    <property type="entry name" value="S-adenosyl-L-methionine-dependent methyltransferases"/>
    <property type="match status" value="1"/>
</dbReference>
<dbReference type="CDD" id="cd02440">
    <property type="entry name" value="AdoMet_MTases"/>
    <property type="match status" value="1"/>
</dbReference>
<protein>
    <submittedName>
        <fullName evidence="2">Bifunctional 3-demethylubiquinone-9 3-methyltransferase/ 2-octaprenyl-6-hydroxy phenol methylase</fullName>
    </submittedName>
</protein>
<dbReference type="KEGG" id="hdi:HDIA_3983"/>
<dbReference type="EMBL" id="LT960614">
    <property type="protein sequence ID" value="SON57524.1"/>
    <property type="molecule type" value="Genomic_DNA"/>
</dbReference>
<accession>A0A2C9DB23</accession>
<evidence type="ECO:0000313" key="2">
    <source>
        <dbReference type="EMBL" id="SON57524.1"/>
    </source>
</evidence>
<name>A0A2C9DB23_9HYPH</name>
<dbReference type="Proteomes" id="UP000223606">
    <property type="component" value="Chromosome 1"/>
</dbReference>
<dbReference type="InterPro" id="IPR013217">
    <property type="entry name" value="Methyltransf_12"/>
</dbReference>